<dbReference type="SUPFAM" id="SSF54534">
    <property type="entry name" value="FKBP-like"/>
    <property type="match status" value="1"/>
</dbReference>
<comment type="caution">
    <text evidence="2">The sequence shown here is derived from an EMBL/GenBank/DDBJ whole genome shotgun (WGS) entry which is preliminary data.</text>
</comment>
<dbReference type="Gene3D" id="3.10.50.30">
    <property type="entry name" value="Transcription elongation factor, GreA/GreB, C-terminal domain"/>
    <property type="match status" value="1"/>
</dbReference>
<dbReference type="Pfam" id="PF01272">
    <property type="entry name" value="GreA_GreB"/>
    <property type="match status" value="1"/>
</dbReference>
<dbReference type="InterPro" id="IPR001437">
    <property type="entry name" value="Tscrpt_elong_fac_GreA/B_C"/>
</dbReference>
<sequence length="122" mass="13563">MFLDRHFPAGTRERAKVDQLLGHYCAALEQLIPRLAVEDLQSTALIGSRVRLQYLDDGSEETYTIVFPALAEPDRLMVSFLSPIGIQLLLAVPDKIYTLDTPACSLDVRIQGIEFAQLGEVC</sequence>
<keyword evidence="3" id="KW-1185">Reference proteome</keyword>
<evidence type="ECO:0000313" key="3">
    <source>
        <dbReference type="Proteomes" id="UP000680304"/>
    </source>
</evidence>
<dbReference type="EMBL" id="BOVJ01000205">
    <property type="protein sequence ID" value="GIQ66735.1"/>
    <property type="molecule type" value="Genomic_DNA"/>
</dbReference>
<evidence type="ECO:0000259" key="1">
    <source>
        <dbReference type="Pfam" id="PF01272"/>
    </source>
</evidence>
<organism evidence="2 3">
    <name type="scientific">Paenibacillus cisolokensis</name>
    <dbReference type="NCBI Taxonomy" id="1658519"/>
    <lineage>
        <taxon>Bacteria</taxon>
        <taxon>Bacillati</taxon>
        <taxon>Bacillota</taxon>
        <taxon>Bacilli</taxon>
        <taxon>Bacillales</taxon>
        <taxon>Paenibacillaceae</taxon>
        <taxon>Paenibacillus</taxon>
    </lineage>
</organism>
<name>A0ABQ4NER7_9BACL</name>
<proteinExistence type="predicted"/>
<reference evidence="2 3" key="1">
    <citation type="submission" date="2021-04" db="EMBL/GenBank/DDBJ databases">
        <title>Draft genome sequence of Paenibacillus cisolokensis, LC2-13A.</title>
        <authorList>
            <person name="Uke A."/>
            <person name="Chhe C."/>
            <person name="Baramee S."/>
            <person name="Kosugi A."/>
        </authorList>
    </citation>
    <scope>NUCLEOTIDE SEQUENCE [LARGE SCALE GENOMIC DNA]</scope>
    <source>
        <strain evidence="2 3">LC2-13A</strain>
    </source>
</reference>
<protein>
    <recommendedName>
        <fullName evidence="1">Transcription elongation factor GreA/GreB C-terminal domain-containing protein</fullName>
    </recommendedName>
</protein>
<evidence type="ECO:0000313" key="2">
    <source>
        <dbReference type="EMBL" id="GIQ66735.1"/>
    </source>
</evidence>
<dbReference type="Proteomes" id="UP000680304">
    <property type="component" value="Unassembled WGS sequence"/>
</dbReference>
<accession>A0ABQ4NER7</accession>
<gene>
    <name evidence="2" type="ORF">PACILC2_53030</name>
</gene>
<feature type="domain" description="Transcription elongation factor GreA/GreB C-terminal" evidence="1">
    <location>
        <begin position="44"/>
        <end position="114"/>
    </location>
</feature>
<dbReference type="InterPro" id="IPR036953">
    <property type="entry name" value="GreA/GreB_C_sf"/>
</dbReference>